<organism evidence="1 2">
    <name type="scientific">Rotaria sordida</name>
    <dbReference type="NCBI Taxonomy" id="392033"/>
    <lineage>
        <taxon>Eukaryota</taxon>
        <taxon>Metazoa</taxon>
        <taxon>Spiralia</taxon>
        <taxon>Gnathifera</taxon>
        <taxon>Rotifera</taxon>
        <taxon>Eurotatoria</taxon>
        <taxon>Bdelloidea</taxon>
        <taxon>Philodinida</taxon>
        <taxon>Philodinidae</taxon>
        <taxon>Rotaria</taxon>
    </lineage>
</organism>
<dbReference type="Proteomes" id="UP000663889">
    <property type="component" value="Unassembled WGS sequence"/>
</dbReference>
<evidence type="ECO:0000313" key="1">
    <source>
        <dbReference type="EMBL" id="CAF1554717.1"/>
    </source>
</evidence>
<evidence type="ECO:0000313" key="2">
    <source>
        <dbReference type="Proteomes" id="UP000663889"/>
    </source>
</evidence>
<reference evidence="1" key="1">
    <citation type="submission" date="2021-02" db="EMBL/GenBank/DDBJ databases">
        <authorList>
            <person name="Nowell W R."/>
        </authorList>
    </citation>
    <scope>NUCLEOTIDE SEQUENCE</scope>
</reference>
<dbReference type="EMBL" id="CAJNOU010010917">
    <property type="protein sequence ID" value="CAF1554717.1"/>
    <property type="molecule type" value="Genomic_DNA"/>
</dbReference>
<comment type="caution">
    <text evidence="1">The sequence shown here is derived from an EMBL/GenBank/DDBJ whole genome shotgun (WGS) entry which is preliminary data.</text>
</comment>
<name>A0A815X9P1_9BILA</name>
<feature type="non-terminal residue" evidence="1">
    <location>
        <position position="9"/>
    </location>
</feature>
<gene>
    <name evidence="1" type="ORF">SEV965_LOCUS38876</name>
</gene>
<protein>
    <submittedName>
        <fullName evidence="1">Uncharacterized protein</fullName>
    </submittedName>
</protein>
<sequence length="9" mass="1038">MDLCDQNEA</sequence>
<accession>A0A815X9P1</accession>
<proteinExistence type="predicted"/>